<dbReference type="Gene3D" id="3.40.1350.10">
    <property type="match status" value="1"/>
</dbReference>
<sequence>MEENKRKTGSYYESLAADFLKKRGLRILERNFRSRKGEIDLIARDGKYLVFIEVKYRKNGSSGSSFAAVRKEKQRTISTVALFYLIRHGYGDNVCCRFDVVGIDGKEIHWIKNAFDFCR</sequence>
<keyword evidence="4" id="KW-1185">Reference proteome</keyword>
<reference evidence="3 4" key="1">
    <citation type="submission" date="2024-03" db="EMBL/GenBank/DDBJ databases">
        <title>Human intestinal bacterial collection.</title>
        <authorList>
            <person name="Pauvert C."/>
            <person name="Hitch T.C.A."/>
            <person name="Clavel T."/>
        </authorList>
    </citation>
    <scope>NUCLEOTIDE SEQUENCE [LARGE SCALE GENOMIC DNA]</scope>
    <source>
        <strain evidence="3 4">CLA-JM-H16</strain>
    </source>
</reference>
<accession>A0ABV1BH26</accession>
<evidence type="ECO:0000256" key="1">
    <source>
        <dbReference type="ARBA" id="ARBA00006738"/>
    </source>
</evidence>
<name>A0ABV1BH26_9FIRM</name>
<dbReference type="SUPFAM" id="SSF52980">
    <property type="entry name" value="Restriction endonuclease-like"/>
    <property type="match status" value="1"/>
</dbReference>
<dbReference type="PANTHER" id="PTHR34039">
    <property type="entry name" value="UPF0102 PROTEIN YRAN"/>
    <property type="match status" value="1"/>
</dbReference>
<dbReference type="NCBIfam" id="TIGR00252">
    <property type="entry name" value="YraN family protein"/>
    <property type="match status" value="1"/>
</dbReference>
<proteinExistence type="inferred from homology"/>
<dbReference type="EMBL" id="JBBMEJ010000006">
    <property type="protein sequence ID" value="MEQ2370553.1"/>
    <property type="molecule type" value="Genomic_DNA"/>
</dbReference>
<organism evidence="3 4">
    <name type="scientific">Blautia aquisgranensis</name>
    <dbReference type="NCBI Taxonomy" id="3133153"/>
    <lineage>
        <taxon>Bacteria</taxon>
        <taxon>Bacillati</taxon>
        <taxon>Bacillota</taxon>
        <taxon>Clostridia</taxon>
        <taxon>Lachnospirales</taxon>
        <taxon>Lachnospiraceae</taxon>
        <taxon>Blautia</taxon>
    </lineage>
</organism>
<comment type="caution">
    <text evidence="3">The sequence shown here is derived from an EMBL/GenBank/DDBJ whole genome shotgun (WGS) entry which is preliminary data.</text>
</comment>
<gene>
    <name evidence="3" type="ORF">WMO28_06270</name>
</gene>
<dbReference type="NCBIfam" id="NF009150">
    <property type="entry name" value="PRK12497.1-3"/>
    <property type="match status" value="1"/>
</dbReference>
<dbReference type="HAMAP" id="MF_00048">
    <property type="entry name" value="UPF0102"/>
    <property type="match status" value="1"/>
</dbReference>
<dbReference type="RefSeq" id="WP_349056520.1">
    <property type="nucleotide sequence ID" value="NZ_JBBMEJ010000006.1"/>
</dbReference>
<evidence type="ECO:0000256" key="2">
    <source>
        <dbReference type="HAMAP-Rule" id="MF_00048"/>
    </source>
</evidence>
<evidence type="ECO:0000313" key="3">
    <source>
        <dbReference type="EMBL" id="MEQ2370553.1"/>
    </source>
</evidence>
<dbReference type="Pfam" id="PF02021">
    <property type="entry name" value="UPF0102"/>
    <property type="match status" value="1"/>
</dbReference>
<dbReference type="InterPro" id="IPR011335">
    <property type="entry name" value="Restrct_endonuc-II-like"/>
</dbReference>
<dbReference type="InterPro" id="IPR011856">
    <property type="entry name" value="tRNA_endonuc-like_dom_sf"/>
</dbReference>
<comment type="similarity">
    <text evidence="1 2">Belongs to the UPF0102 family.</text>
</comment>
<dbReference type="PANTHER" id="PTHR34039:SF1">
    <property type="entry name" value="UPF0102 PROTEIN YRAN"/>
    <property type="match status" value="1"/>
</dbReference>
<evidence type="ECO:0000313" key="4">
    <source>
        <dbReference type="Proteomes" id="UP001473063"/>
    </source>
</evidence>
<dbReference type="Proteomes" id="UP001473063">
    <property type="component" value="Unassembled WGS sequence"/>
</dbReference>
<protein>
    <recommendedName>
        <fullName evidence="2">UPF0102 protein WMO28_06270</fullName>
    </recommendedName>
</protein>
<dbReference type="CDD" id="cd20736">
    <property type="entry name" value="PoNe_Nuclease"/>
    <property type="match status" value="1"/>
</dbReference>
<dbReference type="InterPro" id="IPR003509">
    <property type="entry name" value="UPF0102_YraN-like"/>
</dbReference>